<sequence>MRLWGPGHKGGLKLRPTSDRAREALFNILRPEVLRGALVLDLFAGTGALGLEALSRGAREAVFVDGSTLALGLIKKNIAQCGFSERTRVLRRDLLKGRFFLSSSGLGGPFNLLLMDPPYRQQICHRLLPELSAAGLIAPAGLVVCEESQDEELPEEVPGLRVFDQRRYGDTGFWFYRQGLEAESLPISD</sequence>
<accession>A0A3B0V607</accession>
<dbReference type="PROSITE" id="PS00092">
    <property type="entry name" value="N6_MTASE"/>
    <property type="match status" value="1"/>
</dbReference>
<dbReference type="Gene3D" id="3.40.50.150">
    <property type="entry name" value="Vaccinia Virus protein VP39"/>
    <property type="match status" value="1"/>
</dbReference>
<dbReference type="EC" id="2.1.1.171" evidence="3"/>
<dbReference type="GO" id="GO:0052913">
    <property type="term" value="F:16S rRNA (guanine(966)-N(2))-methyltransferase activity"/>
    <property type="evidence" value="ECO:0007669"/>
    <property type="project" value="UniProtKB-EC"/>
</dbReference>
<dbReference type="Pfam" id="PF03602">
    <property type="entry name" value="Cons_hypoth95"/>
    <property type="match status" value="1"/>
</dbReference>
<dbReference type="InterPro" id="IPR004398">
    <property type="entry name" value="RNA_MeTrfase_RsmD"/>
</dbReference>
<dbReference type="CDD" id="cd02440">
    <property type="entry name" value="AdoMet_MTases"/>
    <property type="match status" value="1"/>
</dbReference>
<protein>
    <submittedName>
        <fullName evidence="3">16S rRNA (Guanine(966)-N(2))-methyltransferase</fullName>
        <ecNumber evidence="3">2.1.1.171</ecNumber>
    </submittedName>
</protein>
<gene>
    <name evidence="3" type="ORF">MNBD_DELTA03-1564</name>
</gene>
<dbReference type="NCBIfam" id="TIGR00095">
    <property type="entry name" value="16S rRNA (guanine(966)-N(2))-methyltransferase RsmD"/>
    <property type="match status" value="1"/>
</dbReference>
<keyword evidence="1 3" id="KW-0489">Methyltransferase</keyword>
<proteinExistence type="predicted"/>
<dbReference type="PANTHER" id="PTHR43542:SF1">
    <property type="entry name" value="METHYLTRANSFERASE"/>
    <property type="match status" value="1"/>
</dbReference>
<dbReference type="SUPFAM" id="SSF53335">
    <property type="entry name" value="S-adenosyl-L-methionine-dependent methyltransferases"/>
    <property type="match status" value="1"/>
</dbReference>
<name>A0A3B0V607_9ZZZZ</name>
<dbReference type="PANTHER" id="PTHR43542">
    <property type="entry name" value="METHYLTRANSFERASE"/>
    <property type="match status" value="1"/>
</dbReference>
<dbReference type="InterPro" id="IPR029063">
    <property type="entry name" value="SAM-dependent_MTases_sf"/>
</dbReference>
<keyword evidence="2 3" id="KW-0808">Transferase</keyword>
<dbReference type="EMBL" id="UOEX01000171">
    <property type="protein sequence ID" value="VAW36340.1"/>
    <property type="molecule type" value="Genomic_DNA"/>
</dbReference>
<dbReference type="InterPro" id="IPR002052">
    <property type="entry name" value="DNA_methylase_N6_adenine_CS"/>
</dbReference>
<evidence type="ECO:0000256" key="2">
    <source>
        <dbReference type="ARBA" id="ARBA00022679"/>
    </source>
</evidence>
<organism evidence="3">
    <name type="scientific">hydrothermal vent metagenome</name>
    <dbReference type="NCBI Taxonomy" id="652676"/>
    <lineage>
        <taxon>unclassified sequences</taxon>
        <taxon>metagenomes</taxon>
        <taxon>ecological metagenomes</taxon>
    </lineage>
</organism>
<evidence type="ECO:0000256" key="1">
    <source>
        <dbReference type="ARBA" id="ARBA00022603"/>
    </source>
</evidence>
<dbReference type="GO" id="GO:0003676">
    <property type="term" value="F:nucleic acid binding"/>
    <property type="evidence" value="ECO:0007669"/>
    <property type="project" value="InterPro"/>
</dbReference>
<reference evidence="3" key="1">
    <citation type="submission" date="2018-06" db="EMBL/GenBank/DDBJ databases">
        <authorList>
            <person name="Zhirakovskaya E."/>
        </authorList>
    </citation>
    <scope>NUCLEOTIDE SEQUENCE</scope>
</reference>
<dbReference type="AlphaFoldDB" id="A0A3B0V607"/>
<dbReference type="PIRSF" id="PIRSF004553">
    <property type="entry name" value="CHP00095"/>
    <property type="match status" value="1"/>
</dbReference>
<evidence type="ECO:0000313" key="3">
    <source>
        <dbReference type="EMBL" id="VAW36340.1"/>
    </source>
</evidence>